<gene>
    <name evidence="3" type="primary">cpaB</name>
    <name evidence="3" type="ORF">ACEU0G_002815</name>
</gene>
<evidence type="ECO:0000313" key="4">
    <source>
        <dbReference type="Proteomes" id="UP001605261"/>
    </source>
</evidence>
<accession>A0ABW7CX36</accession>
<dbReference type="Pfam" id="PF16976">
    <property type="entry name" value="RcpC"/>
    <property type="match status" value="1"/>
</dbReference>
<feature type="compositionally biased region" description="Basic and acidic residues" evidence="1">
    <location>
        <begin position="326"/>
        <end position="336"/>
    </location>
</feature>
<dbReference type="RefSeq" id="WP_394162222.1">
    <property type="nucleotide sequence ID" value="NZ_JBHGCJ010000003.1"/>
</dbReference>
<organism evidence="3 4">
    <name type="scientific">Stenotrophomonas nematodicola</name>
    <dbReference type="NCBI Taxonomy" id="2656746"/>
    <lineage>
        <taxon>Bacteria</taxon>
        <taxon>Pseudomonadati</taxon>
        <taxon>Pseudomonadota</taxon>
        <taxon>Gammaproteobacteria</taxon>
        <taxon>Lysobacterales</taxon>
        <taxon>Lysobacteraceae</taxon>
        <taxon>Stenotrophomonas</taxon>
    </lineage>
</organism>
<reference evidence="3 4" key="1">
    <citation type="submission" date="2024-09" db="EMBL/GenBank/DDBJ databases">
        <authorList>
            <consortium name="All-Russian atlas of soil microorganisms"/>
            <consortium name="as a basis for the search for new antimicrobial producers and enzymes with unique properties"/>
            <person name="Sokolova E.A."/>
            <person name="Voronina E.N."/>
        </authorList>
    </citation>
    <scope>NUCLEOTIDE SEQUENCE [LARGE SCALE GENOMIC DNA]</scope>
    <source>
        <strain evidence="3 4">AF-22b-331.1</strain>
    </source>
</reference>
<feature type="compositionally biased region" description="Low complexity" evidence="1">
    <location>
        <begin position="186"/>
        <end position="197"/>
    </location>
</feature>
<sequence>MLKLTRIAAVALIALALLLAVVAFLVSRRTPNTAAAPSPTVAGQPQQWPVVEAATLLPAGRPISAADLRIGAAPQAPTGGYANIAAATGAVPVHDIPAGTALNSALMAQGYALRLNPGERALAVPVDELVAAGNRILPGDYVDVFLNLRAPPGMNTDGQAQARLLLSRLRVLSYGAADAAPGQPVATGADGPTAAAGNDSRAQDIQGGASSSASSSTSTNAPIRSAVLAVPVADANRLLLGAQQGRLFLALRNPADVGQPDQSLFAPPASVLDPRRELSPEQRLALASPENDAYAGLDSDALAGRSSARAPRAAAPPRASAPRTAPRLDRGVEIIRGDVSSHSGSP</sequence>
<dbReference type="NCBIfam" id="TIGR03177">
    <property type="entry name" value="pilus_cpaB"/>
    <property type="match status" value="1"/>
</dbReference>
<feature type="region of interest" description="Disordered" evidence="1">
    <location>
        <begin position="181"/>
        <end position="220"/>
    </location>
</feature>
<protein>
    <submittedName>
        <fullName evidence="3">Flp pilus assembly protein CpaB</fullName>
    </submittedName>
</protein>
<name>A0ABW7CX36_9GAMM</name>
<keyword evidence="4" id="KW-1185">Reference proteome</keyword>
<feature type="compositionally biased region" description="Low complexity" evidence="1">
    <location>
        <begin position="209"/>
        <end position="219"/>
    </location>
</feature>
<evidence type="ECO:0000259" key="2">
    <source>
        <dbReference type="Pfam" id="PF16976"/>
    </source>
</evidence>
<feature type="region of interest" description="Disordered" evidence="1">
    <location>
        <begin position="258"/>
        <end position="280"/>
    </location>
</feature>
<dbReference type="InterPro" id="IPR031571">
    <property type="entry name" value="RcpC_dom"/>
</dbReference>
<evidence type="ECO:0000313" key="3">
    <source>
        <dbReference type="EMBL" id="MFG6108822.1"/>
    </source>
</evidence>
<proteinExistence type="predicted"/>
<feature type="domain" description="Flp pilus assembly protein RcpC/CpaB" evidence="2">
    <location>
        <begin position="112"/>
        <end position="252"/>
    </location>
</feature>
<feature type="compositionally biased region" description="Low complexity" evidence="1">
    <location>
        <begin position="305"/>
        <end position="325"/>
    </location>
</feature>
<dbReference type="CDD" id="cd11614">
    <property type="entry name" value="SAF_CpaB_FlgA_like"/>
    <property type="match status" value="1"/>
</dbReference>
<dbReference type="Proteomes" id="UP001605261">
    <property type="component" value="Unassembled WGS sequence"/>
</dbReference>
<feature type="region of interest" description="Disordered" evidence="1">
    <location>
        <begin position="301"/>
        <end position="346"/>
    </location>
</feature>
<comment type="caution">
    <text evidence="3">The sequence shown here is derived from an EMBL/GenBank/DDBJ whole genome shotgun (WGS) entry which is preliminary data.</text>
</comment>
<dbReference type="EMBL" id="JBHGCJ010000003">
    <property type="protein sequence ID" value="MFG6108822.1"/>
    <property type="molecule type" value="Genomic_DNA"/>
</dbReference>
<evidence type="ECO:0000256" key="1">
    <source>
        <dbReference type="SAM" id="MobiDB-lite"/>
    </source>
</evidence>
<dbReference type="InterPro" id="IPR017592">
    <property type="entry name" value="Pilus_assmbl_Flp-typ_CpaB"/>
</dbReference>